<feature type="transmembrane region" description="Helical" evidence="6">
    <location>
        <begin position="136"/>
        <end position="156"/>
    </location>
</feature>
<feature type="transmembrane region" description="Helical" evidence="6">
    <location>
        <begin position="268"/>
        <end position="287"/>
    </location>
</feature>
<dbReference type="GO" id="GO:0022857">
    <property type="term" value="F:transmembrane transporter activity"/>
    <property type="evidence" value="ECO:0007669"/>
    <property type="project" value="InterPro"/>
</dbReference>
<feature type="transmembrane region" description="Helical" evidence="6">
    <location>
        <begin position="111"/>
        <end position="130"/>
    </location>
</feature>
<feature type="transmembrane region" description="Helical" evidence="6">
    <location>
        <begin position="512"/>
        <end position="534"/>
    </location>
</feature>
<dbReference type="RefSeq" id="XP_033660616.1">
    <property type="nucleotide sequence ID" value="XM_033810816.1"/>
</dbReference>
<feature type="transmembrane region" description="Helical" evidence="6">
    <location>
        <begin position="348"/>
        <end position="368"/>
    </location>
</feature>
<evidence type="ECO:0000313" key="9">
    <source>
        <dbReference type="Proteomes" id="UP000799537"/>
    </source>
</evidence>
<feature type="transmembrane region" description="Helical" evidence="6">
    <location>
        <begin position="375"/>
        <end position="393"/>
    </location>
</feature>
<evidence type="ECO:0000256" key="1">
    <source>
        <dbReference type="ARBA" id="ARBA00004141"/>
    </source>
</evidence>
<accession>A0A6A6BY48</accession>
<protein>
    <recommendedName>
        <fullName evidence="7">Major facilitator superfamily (MFS) profile domain-containing protein</fullName>
    </recommendedName>
</protein>
<keyword evidence="5 6" id="KW-0472">Membrane</keyword>
<dbReference type="InterPro" id="IPR036259">
    <property type="entry name" value="MFS_trans_sf"/>
</dbReference>
<feature type="transmembrane region" description="Helical" evidence="6">
    <location>
        <begin position="43"/>
        <end position="69"/>
    </location>
</feature>
<feature type="transmembrane region" description="Helical" evidence="6">
    <location>
        <begin position="168"/>
        <end position="187"/>
    </location>
</feature>
<sequence>MPSVRTSEHNAAELQEEGAQVGPVLEAPASTDDSLEYPSGVRLGFIIVGLLLSMFLGALDSTILAQAIPSITESFPGVANIVWYSTAYSISNTAFKLAWGRAYQMYAIKPTFLVSMALFEAGNIVCAVARSAAVVIIGRIVAGLGGAGLMCGSFIISARCVTKKYRPMMMGVTSLAFGISSVAGPAMGGALVDSLGWRWCFWINLPLGALAAGLMMAFYKRASQAVSGQTTLLQRIENMDLGGAVLVGASLVCFVLAMHWIGTLPWRSPQIIGSLVGFVLLAVVFAIHQRLMGPKAMFQPRLLKNRTIAASCTFAFFFSGVLFPLEYILPIQFQALGGESAAASGVRIIPLLVTVSVFTLVANGILTLRPTFSPLFVFGALAGTAGAIVMYKLDAQAAARQWIGAEILTSIGVGLALQLPIMANVAAVGTEDIPMATSLALFFENVGTTIFVSASDAAFTAGLVESIAQTTSSVDLHALINAGATSLRTTFPAAQLSAVLGAYEEGSRQSHLVPVACGSAALLVAITSALPSAIKGLRKYASGRERLSQRVHVS</sequence>
<keyword evidence="9" id="KW-1185">Reference proteome</keyword>
<evidence type="ECO:0000256" key="3">
    <source>
        <dbReference type="ARBA" id="ARBA00022692"/>
    </source>
</evidence>
<feature type="transmembrane region" description="Helical" evidence="6">
    <location>
        <begin position="199"/>
        <end position="219"/>
    </location>
</feature>
<gene>
    <name evidence="8" type="ORF">M409DRAFT_37869</name>
</gene>
<feature type="transmembrane region" description="Helical" evidence="6">
    <location>
        <begin position="81"/>
        <end position="99"/>
    </location>
</feature>
<dbReference type="GeneID" id="54564088"/>
<evidence type="ECO:0000259" key="7">
    <source>
        <dbReference type="PROSITE" id="PS50850"/>
    </source>
</evidence>
<dbReference type="PANTHER" id="PTHR23501:SF177">
    <property type="entry name" value="MAJOR FACILITATOR SUPERFAMILY (MFS) PROFILE DOMAIN-CONTAINING PROTEIN-RELATED"/>
    <property type="match status" value="1"/>
</dbReference>
<reference evidence="8" key="1">
    <citation type="journal article" date="2020" name="Stud. Mycol.">
        <title>101 Dothideomycetes genomes: a test case for predicting lifestyles and emergence of pathogens.</title>
        <authorList>
            <person name="Haridas S."/>
            <person name="Albert R."/>
            <person name="Binder M."/>
            <person name="Bloem J."/>
            <person name="Labutti K."/>
            <person name="Salamov A."/>
            <person name="Andreopoulos B."/>
            <person name="Baker S."/>
            <person name="Barry K."/>
            <person name="Bills G."/>
            <person name="Bluhm B."/>
            <person name="Cannon C."/>
            <person name="Castanera R."/>
            <person name="Culley D."/>
            <person name="Daum C."/>
            <person name="Ezra D."/>
            <person name="Gonzalez J."/>
            <person name="Henrissat B."/>
            <person name="Kuo A."/>
            <person name="Liang C."/>
            <person name="Lipzen A."/>
            <person name="Lutzoni F."/>
            <person name="Magnuson J."/>
            <person name="Mondo S."/>
            <person name="Nolan M."/>
            <person name="Ohm R."/>
            <person name="Pangilinan J."/>
            <person name="Park H.-J."/>
            <person name="Ramirez L."/>
            <person name="Alfaro M."/>
            <person name="Sun H."/>
            <person name="Tritt A."/>
            <person name="Yoshinaga Y."/>
            <person name="Zwiers L.-H."/>
            <person name="Turgeon B."/>
            <person name="Goodwin S."/>
            <person name="Spatafora J."/>
            <person name="Crous P."/>
            <person name="Grigoriev I."/>
        </authorList>
    </citation>
    <scope>NUCLEOTIDE SEQUENCE</scope>
    <source>
        <strain evidence="8">ATCC 36951</strain>
    </source>
</reference>
<evidence type="ECO:0000256" key="6">
    <source>
        <dbReference type="SAM" id="Phobius"/>
    </source>
</evidence>
<feature type="transmembrane region" description="Helical" evidence="6">
    <location>
        <begin position="308"/>
        <end position="328"/>
    </location>
</feature>
<dbReference type="OrthoDB" id="2985014at2759"/>
<dbReference type="CDD" id="cd17502">
    <property type="entry name" value="MFS_Azr1_MDR_like"/>
    <property type="match status" value="1"/>
</dbReference>
<evidence type="ECO:0000256" key="2">
    <source>
        <dbReference type="ARBA" id="ARBA00022448"/>
    </source>
</evidence>
<dbReference type="InterPro" id="IPR011701">
    <property type="entry name" value="MFS"/>
</dbReference>
<feature type="transmembrane region" description="Helical" evidence="6">
    <location>
        <begin position="240"/>
        <end position="262"/>
    </location>
</feature>
<dbReference type="SUPFAM" id="SSF103473">
    <property type="entry name" value="MFS general substrate transporter"/>
    <property type="match status" value="2"/>
</dbReference>
<dbReference type="Gene3D" id="1.20.1720.10">
    <property type="entry name" value="Multidrug resistance protein D"/>
    <property type="match status" value="1"/>
</dbReference>
<dbReference type="AlphaFoldDB" id="A0A6A6BY48"/>
<name>A0A6A6BY48_ZASCE</name>
<evidence type="ECO:0000313" key="8">
    <source>
        <dbReference type="EMBL" id="KAF2159727.1"/>
    </source>
</evidence>
<dbReference type="PANTHER" id="PTHR23501">
    <property type="entry name" value="MAJOR FACILITATOR SUPERFAMILY"/>
    <property type="match status" value="1"/>
</dbReference>
<evidence type="ECO:0000256" key="4">
    <source>
        <dbReference type="ARBA" id="ARBA00022989"/>
    </source>
</evidence>
<dbReference type="GO" id="GO:0005886">
    <property type="term" value="C:plasma membrane"/>
    <property type="evidence" value="ECO:0007669"/>
    <property type="project" value="TreeGrafter"/>
</dbReference>
<dbReference type="EMBL" id="ML993633">
    <property type="protein sequence ID" value="KAF2159727.1"/>
    <property type="molecule type" value="Genomic_DNA"/>
</dbReference>
<comment type="subcellular location">
    <subcellularLocation>
        <location evidence="1">Membrane</location>
        <topology evidence="1">Multi-pass membrane protein</topology>
    </subcellularLocation>
</comment>
<keyword evidence="3 6" id="KW-0812">Transmembrane</keyword>
<dbReference type="Pfam" id="PF07690">
    <property type="entry name" value="MFS_1"/>
    <property type="match status" value="1"/>
</dbReference>
<dbReference type="PROSITE" id="PS50850">
    <property type="entry name" value="MFS"/>
    <property type="match status" value="1"/>
</dbReference>
<keyword evidence="4 6" id="KW-1133">Transmembrane helix</keyword>
<dbReference type="Proteomes" id="UP000799537">
    <property type="component" value="Unassembled WGS sequence"/>
</dbReference>
<keyword evidence="2" id="KW-0813">Transport</keyword>
<evidence type="ECO:0000256" key="5">
    <source>
        <dbReference type="ARBA" id="ARBA00023136"/>
    </source>
</evidence>
<feature type="domain" description="Major facilitator superfamily (MFS) profile" evidence="7">
    <location>
        <begin position="46"/>
        <end position="554"/>
    </location>
</feature>
<organism evidence="8 9">
    <name type="scientific">Zasmidium cellare ATCC 36951</name>
    <dbReference type="NCBI Taxonomy" id="1080233"/>
    <lineage>
        <taxon>Eukaryota</taxon>
        <taxon>Fungi</taxon>
        <taxon>Dikarya</taxon>
        <taxon>Ascomycota</taxon>
        <taxon>Pezizomycotina</taxon>
        <taxon>Dothideomycetes</taxon>
        <taxon>Dothideomycetidae</taxon>
        <taxon>Mycosphaerellales</taxon>
        <taxon>Mycosphaerellaceae</taxon>
        <taxon>Zasmidium</taxon>
    </lineage>
</organism>
<dbReference type="InterPro" id="IPR020846">
    <property type="entry name" value="MFS_dom"/>
</dbReference>
<proteinExistence type="predicted"/>